<dbReference type="PANTHER" id="PTHR34069:SF2">
    <property type="entry name" value="BETA-KETOACYL-[ACYL-CARRIER-PROTEIN] SYNTHASE III"/>
    <property type="match status" value="1"/>
</dbReference>
<evidence type="ECO:0000259" key="3">
    <source>
        <dbReference type="Pfam" id="PF08541"/>
    </source>
</evidence>
<protein>
    <submittedName>
        <fullName evidence="5">Ketoacyl-ACP synthase III family protein</fullName>
    </submittedName>
</protein>
<dbReference type="EMBL" id="CP089982">
    <property type="protein sequence ID" value="WXA94340.1"/>
    <property type="molecule type" value="Genomic_DNA"/>
</dbReference>
<keyword evidence="1" id="KW-0808">Transferase</keyword>
<dbReference type="PANTHER" id="PTHR34069">
    <property type="entry name" value="3-OXOACYL-[ACYL-CARRIER-PROTEIN] SYNTHASE 3"/>
    <property type="match status" value="1"/>
</dbReference>
<organism evidence="5 6">
    <name type="scientific">Pendulispora brunnea</name>
    <dbReference type="NCBI Taxonomy" id="2905690"/>
    <lineage>
        <taxon>Bacteria</taxon>
        <taxon>Pseudomonadati</taxon>
        <taxon>Myxococcota</taxon>
        <taxon>Myxococcia</taxon>
        <taxon>Myxococcales</taxon>
        <taxon>Sorangiineae</taxon>
        <taxon>Pendulisporaceae</taxon>
        <taxon>Pendulispora</taxon>
    </lineage>
</organism>
<evidence type="ECO:0000256" key="2">
    <source>
        <dbReference type="ARBA" id="ARBA00023315"/>
    </source>
</evidence>
<evidence type="ECO:0000313" key="5">
    <source>
        <dbReference type="EMBL" id="WXA94340.1"/>
    </source>
</evidence>
<dbReference type="InterPro" id="IPR013751">
    <property type="entry name" value="ACP_syn_III_N"/>
</dbReference>
<evidence type="ECO:0000256" key="1">
    <source>
        <dbReference type="ARBA" id="ARBA00022679"/>
    </source>
</evidence>
<dbReference type="Gene3D" id="3.40.47.10">
    <property type="match status" value="2"/>
</dbReference>
<dbReference type="Proteomes" id="UP001379533">
    <property type="component" value="Chromosome"/>
</dbReference>
<proteinExistence type="predicted"/>
<dbReference type="CDD" id="cd00827">
    <property type="entry name" value="init_cond_enzymes"/>
    <property type="match status" value="1"/>
</dbReference>
<keyword evidence="2" id="KW-0012">Acyltransferase</keyword>
<dbReference type="Pfam" id="PF08545">
    <property type="entry name" value="ACP_syn_III"/>
    <property type="match status" value="1"/>
</dbReference>
<sequence length="347" mass="37285">MKVDGVSLAGLGSFLPPVVDIGQAVRDELIDAQAAQRYGIQSVTDAGDVPAPELALRATRTALDRAGRAGHELTLVLYVSVWHQGPHGWCPQYYVQRGIGASKATAAEVRQGCMGMFSALELGAAHLMASPAHTLALLTSGDNFNSPLLDRWRFSPHFVMGDAGSAMVLTRDEGFARLCAINAVTLPEYETMHRDSAPLFPPGSTLARPLNFSDSKQNWLDARPIGDDGPLRLVAAQDEIVSRTLEESGIEMADVTRVGYVNGSRERVEGRAMIPLGLPLSRSTWEQGRTVGHIGASDQIVGLEHLLARGELTEGDHFLMLGVGPGLNIACAVFEILRTPKWTEDAA</sequence>
<evidence type="ECO:0000259" key="4">
    <source>
        <dbReference type="Pfam" id="PF08545"/>
    </source>
</evidence>
<dbReference type="RefSeq" id="WP_394844943.1">
    <property type="nucleotide sequence ID" value="NZ_CP089982.1"/>
</dbReference>
<dbReference type="SUPFAM" id="SSF53901">
    <property type="entry name" value="Thiolase-like"/>
    <property type="match status" value="1"/>
</dbReference>
<dbReference type="InterPro" id="IPR013747">
    <property type="entry name" value="ACP_syn_III_C"/>
</dbReference>
<reference evidence="5 6" key="1">
    <citation type="submission" date="2021-12" db="EMBL/GenBank/DDBJ databases">
        <title>Discovery of the Pendulisporaceae a myxobacterial family with distinct sporulation behavior and unique specialized metabolism.</title>
        <authorList>
            <person name="Garcia R."/>
            <person name="Popoff A."/>
            <person name="Bader C.D."/>
            <person name="Loehr J."/>
            <person name="Walesch S."/>
            <person name="Walt C."/>
            <person name="Boldt J."/>
            <person name="Bunk B."/>
            <person name="Haeckl F.J.F.P.J."/>
            <person name="Gunesch A.P."/>
            <person name="Birkelbach J."/>
            <person name="Nuebel U."/>
            <person name="Pietschmann T."/>
            <person name="Bach T."/>
            <person name="Mueller R."/>
        </authorList>
    </citation>
    <scope>NUCLEOTIDE SEQUENCE [LARGE SCALE GENOMIC DNA]</scope>
    <source>
        <strain evidence="5 6">MSr12523</strain>
    </source>
</reference>
<feature type="domain" description="Beta-ketoacyl-[acyl-carrier-protein] synthase III N-terminal" evidence="4">
    <location>
        <begin position="109"/>
        <end position="174"/>
    </location>
</feature>
<dbReference type="Pfam" id="PF08541">
    <property type="entry name" value="ACP_syn_III_C"/>
    <property type="match status" value="1"/>
</dbReference>
<accession>A0ABZ2KB69</accession>
<dbReference type="InterPro" id="IPR016039">
    <property type="entry name" value="Thiolase-like"/>
</dbReference>
<name>A0ABZ2KB69_9BACT</name>
<keyword evidence="6" id="KW-1185">Reference proteome</keyword>
<feature type="domain" description="Beta-ketoacyl-[acyl-carrier-protein] synthase III C-terminal" evidence="3">
    <location>
        <begin position="245"/>
        <end position="336"/>
    </location>
</feature>
<evidence type="ECO:0000313" key="6">
    <source>
        <dbReference type="Proteomes" id="UP001379533"/>
    </source>
</evidence>
<gene>
    <name evidence="5" type="ORF">LZC95_48830</name>
</gene>